<evidence type="ECO:0000313" key="2">
    <source>
        <dbReference type="EMBL" id="RVD82264.1"/>
    </source>
</evidence>
<sequence>MCIDHNDVSLAESVLSNAAKYIDDLSKNATPLQPDEEGERINLECEFLVQRIELSFLQHNVNAAELMCNNTMERFSRDEGAAGLLEPRIRESLGKVLYKIGKDMVKRANLTAGMEWLARALEVVDPKHVGSERFAAELRFGIMQNLVQTSLKTQVPSDLRKAEEVMEVMVKEWPERLNVHCLSLDIIAAQKLGAEAYHAALMKMMSTIALSERSFKAIVGKCHVLLAQDLQGRGYANQQGNYIAYVGRVSRHRLACNVLDHFVTERLILEDNQGWIEQAFVTRVWMIIQDAHIDEEVIQGLRQLCEAMSRKLAKPLSISATHASQILLWKVSDTLVTGGRWLEAIQWCRVALHPIFGRSGETNTGKIARRLMHCAIEAHDYGAARGAYKSMPSSCQETGSTQFLLFKIALRSLDLETAKRCLDKVCNGPNKDTAILYSCALEAQSMGNKDIILKALSQLLEQADTTAPPEGVNLPAIYGTMIRLILSDIHDNKAVESGNLDTLYSVFQKGIPWNYILNNYSWIVKKFLEAKIEPADLIDPTSNSVEQCYEYDWFSRNSYNLALRALQHWPPQYALHFSQLCVQFIKLYPPENCSEDEVEDLNLRQSFCDYICASTCIALARKQERMEDQLRHYGDARKSIISFREIREKLHPRLTEQSQKDFGERYLGLLGHEFEACVHLEVWDALSGIVEEVAKFGQLQPLRRIGDMILCADAPTATFLLVLENLINHSLQIEKHKIDKIARWIRVLLQKSLEGDLGRAERLVYQVLDICRRQAVGNEYPQDELEWIAASLWNLGIDKNCAGDYTGSKKWAEFALSVAGFVKDGGQLEGLLQGKFANLRTAWAKILKIGDVCRLR</sequence>
<dbReference type="PANTHER" id="PTHR40375">
    <property type="entry name" value="SPORULATION-SPECIFIC PROTEIN 22"/>
    <property type="match status" value="1"/>
</dbReference>
<evidence type="ECO:0000256" key="1">
    <source>
        <dbReference type="ARBA" id="ARBA00023254"/>
    </source>
</evidence>
<dbReference type="InterPro" id="IPR013940">
    <property type="entry name" value="Spo22/ZIP4/TEX11"/>
</dbReference>
<dbReference type="Pfam" id="PF08631">
    <property type="entry name" value="SPO22"/>
    <property type="match status" value="1"/>
</dbReference>
<reference evidence="2 3" key="1">
    <citation type="submission" date="2019-01" db="EMBL/GenBank/DDBJ databases">
        <title>Intercellular communication is required for trap formation in the nematode-trapping fungus Duddingtonia flagrans.</title>
        <authorList>
            <person name="Youssar L."/>
            <person name="Wernet V."/>
            <person name="Hensel N."/>
            <person name="Hildebrandt H.-G."/>
            <person name="Fischer R."/>
        </authorList>
    </citation>
    <scope>NUCLEOTIDE SEQUENCE [LARGE SCALE GENOMIC DNA]</scope>
    <source>
        <strain evidence="2 3">CBS H-5679</strain>
    </source>
</reference>
<dbReference type="VEuPathDB" id="FungiDB:DFL_006696"/>
<dbReference type="STRING" id="97331.A0A436ZTI2"/>
<name>A0A436ZTI2_ARTFL</name>
<organism evidence="2 3">
    <name type="scientific">Arthrobotrys flagrans</name>
    <name type="common">Nematode-trapping fungus</name>
    <name type="synonym">Trichothecium flagrans</name>
    <dbReference type="NCBI Taxonomy" id="97331"/>
    <lineage>
        <taxon>Eukaryota</taxon>
        <taxon>Fungi</taxon>
        <taxon>Dikarya</taxon>
        <taxon>Ascomycota</taxon>
        <taxon>Pezizomycotina</taxon>
        <taxon>Orbiliomycetes</taxon>
        <taxon>Orbiliales</taxon>
        <taxon>Orbiliaceae</taxon>
        <taxon>Arthrobotrys</taxon>
    </lineage>
</organism>
<dbReference type="RefSeq" id="XP_067487808.1">
    <property type="nucleotide sequence ID" value="XM_067636163.1"/>
</dbReference>
<dbReference type="GO" id="GO:0051321">
    <property type="term" value="P:meiotic cell cycle"/>
    <property type="evidence" value="ECO:0007669"/>
    <property type="project" value="UniProtKB-KW"/>
</dbReference>
<dbReference type="PANTHER" id="PTHR40375:SF2">
    <property type="entry name" value="SPORULATION-SPECIFIC PROTEIN 22"/>
    <property type="match status" value="1"/>
</dbReference>
<dbReference type="GO" id="GO:0090173">
    <property type="term" value="P:regulation of synaptonemal complex assembly"/>
    <property type="evidence" value="ECO:0007669"/>
    <property type="project" value="InterPro"/>
</dbReference>
<dbReference type="OrthoDB" id="65716at2759"/>
<dbReference type="EMBL" id="SAEB01000009">
    <property type="protein sequence ID" value="RVD82264.1"/>
    <property type="molecule type" value="Genomic_DNA"/>
</dbReference>
<protein>
    <recommendedName>
        <fullName evidence="4">Protein ZIP4 homolog</fullName>
    </recommendedName>
</protein>
<dbReference type="InterPro" id="IPR039057">
    <property type="entry name" value="Spo22/ZIP4"/>
</dbReference>
<dbReference type="Proteomes" id="UP000283090">
    <property type="component" value="Unassembled WGS sequence"/>
</dbReference>
<accession>A0A436ZTI2</accession>
<keyword evidence="1" id="KW-0469">Meiosis</keyword>
<evidence type="ECO:0008006" key="4">
    <source>
        <dbReference type="Google" id="ProtNLM"/>
    </source>
</evidence>
<dbReference type="AlphaFoldDB" id="A0A436ZTI2"/>
<keyword evidence="3" id="KW-1185">Reference proteome</keyword>
<evidence type="ECO:0000313" key="3">
    <source>
        <dbReference type="Proteomes" id="UP000283090"/>
    </source>
</evidence>
<comment type="caution">
    <text evidence="2">The sequence shown here is derived from an EMBL/GenBank/DDBJ whole genome shotgun (WGS) entry which is preliminary data.</text>
</comment>
<dbReference type="GeneID" id="93589007"/>
<gene>
    <name evidence="2" type="ORF">DFL_006696</name>
</gene>
<proteinExistence type="predicted"/>